<dbReference type="AlphaFoldDB" id="A0A835PW47"/>
<feature type="region of interest" description="Disordered" evidence="6">
    <location>
        <begin position="632"/>
        <end position="687"/>
    </location>
</feature>
<evidence type="ECO:0000313" key="7">
    <source>
        <dbReference type="EMBL" id="KAG0461541.1"/>
    </source>
</evidence>
<dbReference type="InterPro" id="IPR040418">
    <property type="entry name" value="CRWN"/>
</dbReference>
<feature type="region of interest" description="Disordered" evidence="6">
    <location>
        <begin position="456"/>
        <end position="540"/>
    </location>
</feature>
<dbReference type="OrthoDB" id="6425924at2759"/>
<feature type="compositionally biased region" description="Polar residues" evidence="6">
    <location>
        <begin position="565"/>
        <end position="574"/>
    </location>
</feature>
<comment type="similarity">
    <text evidence="4">Belongs to the CRWN family.</text>
</comment>
<reference evidence="7 8" key="1">
    <citation type="journal article" date="2020" name="Nat. Food">
        <title>A phased Vanilla planifolia genome enables genetic improvement of flavour and production.</title>
        <authorList>
            <person name="Hasing T."/>
            <person name="Tang H."/>
            <person name="Brym M."/>
            <person name="Khazi F."/>
            <person name="Huang T."/>
            <person name="Chambers A.H."/>
        </authorList>
    </citation>
    <scope>NUCLEOTIDE SEQUENCE [LARGE SCALE GENOMIC DNA]</scope>
    <source>
        <tissue evidence="7">Leaf</tissue>
    </source>
</reference>
<dbReference type="EMBL" id="JADCNL010000011">
    <property type="protein sequence ID" value="KAG0461541.1"/>
    <property type="molecule type" value="Genomic_DNA"/>
</dbReference>
<evidence type="ECO:0000256" key="4">
    <source>
        <dbReference type="ARBA" id="ARBA00024208"/>
    </source>
</evidence>
<feature type="compositionally biased region" description="Polar residues" evidence="6">
    <location>
        <begin position="457"/>
        <end position="476"/>
    </location>
</feature>
<evidence type="ECO:0000256" key="5">
    <source>
        <dbReference type="SAM" id="Coils"/>
    </source>
</evidence>
<evidence type="ECO:0008006" key="9">
    <source>
        <dbReference type="Google" id="ProtNLM"/>
    </source>
</evidence>
<evidence type="ECO:0000313" key="8">
    <source>
        <dbReference type="Proteomes" id="UP000636800"/>
    </source>
</evidence>
<keyword evidence="2" id="KW-0539">Nucleus</keyword>
<gene>
    <name evidence="7" type="ORF">HPP92_021838</name>
</gene>
<sequence length="696" mass="79708">MDRKFEELEIGFNEREVRANNIDAILRNKEIEIEEAKKKFDVTSSALKIQEDDFKDRLRALIVKEKNAEIKTANLQKKDKDLMEIEEKLNAREREEIQKILDNHNAILDAKKQEFEREIMQKRKSFEEEKEREQHAKLQEELKIEKEEYLRMMESLEKEKDALRKERETFEREWERDIPEKWKHNEEDRLKNECLQEKENIKRELEDLRLKNEAFEELMEHERAQIHAEVDRQRAEMSRDFELLKHELEIKMQRKQDDLEKKFQDKEYEFERWERSGKQAEFSGKWRKIEVERQEIQKDIDTLLRLSKNLKDQRKEFTKEKDVFLSVAEQCKTCHNCGVTINKFELLDLGPLGVCKDSEEIVLPSLADGILEEHLDGTDLPTKDVHPPGDQAADCPFDSGEGVTGELDRAQKAGDETEASFGGADSSIGIVHIRSDNANKKTWAVVNDAKAILGESSEFNGDEQQNGDTNDSQSIPNERKGSSVLAERTASSKRQKRQSSELEPEGSEAHSESVSLGGRRKRRQISSQAPAAPVDRRYNLRRSTIAGKAAASQAKLNKKEAINADSLQPLQESDTAVAGHSAEKASCNDPQPSDALESSVNLLQKCTILSVLEVQSEKNSQQCQSHEIHVDGSILKPAESSERTAEDGDEFYGGEATVDTAETPADGASESEEDDEEDSERHTASIGKKIWHFFTT</sequence>
<comment type="subcellular location">
    <subcellularLocation>
        <location evidence="3">Nucleus lamina</location>
    </subcellularLocation>
</comment>
<dbReference type="GO" id="GO:0005652">
    <property type="term" value="C:nuclear lamina"/>
    <property type="evidence" value="ECO:0007669"/>
    <property type="project" value="UniProtKB-SubCell"/>
</dbReference>
<feature type="compositionally biased region" description="Basic and acidic residues" evidence="6">
    <location>
        <begin position="377"/>
        <end position="387"/>
    </location>
</feature>
<feature type="coiled-coil region" evidence="5">
    <location>
        <begin position="293"/>
        <end position="320"/>
    </location>
</feature>
<accession>A0A835PW47</accession>
<keyword evidence="8" id="KW-1185">Reference proteome</keyword>
<proteinExistence type="inferred from homology"/>
<feature type="region of interest" description="Disordered" evidence="6">
    <location>
        <begin position="377"/>
        <end position="405"/>
    </location>
</feature>
<dbReference type="Proteomes" id="UP000636800">
    <property type="component" value="Chromosome 11"/>
</dbReference>
<evidence type="ECO:0000256" key="2">
    <source>
        <dbReference type="ARBA" id="ARBA00023242"/>
    </source>
</evidence>
<feature type="coiled-coil region" evidence="5">
    <location>
        <begin position="68"/>
        <end position="265"/>
    </location>
</feature>
<keyword evidence="1 5" id="KW-0175">Coiled coil</keyword>
<evidence type="ECO:0000256" key="1">
    <source>
        <dbReference type="ARBA" id="ARBA00023054"/>
    </source>
</evidence>
<evidence type="ECO:0000256" key="6">
    <source>
        <dbReference type="SAM" id="MobiDB-lite"/>
    </source>
</evidence>
<feature type="compositionally biased region" description="Acidic residues" evidence="6">
    <location>
        <begin position="669"/>
        <end position="678"/>
    </location>
</feature>
<comment type="caution">
    <text evidence="7">The sequence shown here is derived from an EMBL/GenBank/DDBJ whole genome shotgun (WGS) entry which is preliminary data.</text>
</comment>
<feature type="region of interest" description="Disordered" evidence="6">
    <location>
        <begin position="562"/>
        <end position="597"/>
    </location>
</feature>
<dbReference type="GO" id="GO:0006997">
    <property type="term" value="P:nucleus organization"/>
    <property type="evidence" value="ECO:0007669"/>
    <property type="project" value="InterPro"/>
</dbReference>
<dbReference type="PANTHER" id="PTHR31908:SF11">
    <property type="entry name" value="PROTEIN CROWDED NUCLEI 1"/>
    <property type="match status" value="1"/>
</dbReference>
<organism evidence="7 8">
    <name type="scientific">Vanilla planifolia</name>
    <name type="common">Vanilla</name>
    <dbReference type="NCBI Taxonomy" id="51239"/>
    <lineage>
        <taxon>Eukaryota</taxon>
        <taxon>Viridiplantae</taxon>
        <taxon>Streptophyta</taxon>
        <taxon>Embryophyta</taxon>
        <taxon>Tracheophyta</taxon>
        <taxon>Spermatophyta</taxon>
        <taxon>Magnoliopsida</taxon>
        <taxon>Liliopsida</taxon>
        <taxon>Asparagales</taxon>
        <taxon>Orchidaceae</taxon>
        <taxon>Vanilloideae</taxon>
        <taxon>Vanilleae</taxon>
        <taxon>Vanilla</taxon>
    </lineage>
</organism>
<feature type="compositionally biased region" description="Polar residues" evidence="6">
    <location>
        <begin position="588"/>
        <end position="597"/>
    </location>
</feature>
<dbReference type="PANTHER" id="PTHR31908">
    <property type="entry name" value="PROTEIN CROWDED NUCLEI 4"/>
    <property type="match status" value="1"/>
</dbReference>
<protein>
    <recommendedName>
        <fullName evidence="9">Nuclear matrix constituent protein 1-like protein</fullName>
    </recommendedName>
</protein>
<evidence type="ECO:0000256" key="3">
    <source>
        <dbReference type="ARBA" id="ARBA00024186"/>
    </source>
</evidence>
<name>A0A835PW47_VANPL</name>